<dbReference type="InterPro" id="IPR005158">
    <property type="entry name" value="BTAD"/>
</dbReference>
<reference evidence="5 6" key="1">
    <citation type="submission" date="2018-03" db="EMBL/GenBank/DDBJ databases">
        <title>Genomic Encyclopedia of Type Strains, Phase III (KMG-III): the genomes of soil and plant-associated and newly described type strains.</title>
        <authorList>
            <person name="Whitman W."/>
        </authorList>
    </citation>
    <scope>NUCLEOTIDE SEQUENCE [LARGE SCALE GENOMIC DNA]</scope>
    <source>
        <strain evidence="5 6">CGMCC 4.7097</strain>
    </source>
</reference>
<name>A0A2P8HQZ2_SACCR</name>
<dbReference type="InterPro" id="IPR027417">
    <property type="entry name" value="P-loop_NTPase"/>
</dbReference>
<dbReference type="Pfam" id="PF13424">
    <property type="entry name" value="TPR_12"/>
    <property type="match status" value="1"/>
</dbReference>
<dbReference type="AlphaFoldDB" id="A0A2P8HQZ2"/>
<feature type="DNA-binding region" description="OmpR/PhoB-type" evidence="3">
    <location>
        <begin position="7"/>
        <end position="110"/>
    </location>
</feature>
<dbReference type="PANTHER" id="PTHR47691">
    <property type="entry name" value="REGULATOR-RELATED"/>
    <property type="match status" value="1"/>
</dbReference>
<dbReference type="GO" id="GO:0006355">
    <property type="term" value="P:regulation of DNA-templated transcription"/>
    <property type="evidence" value="ECO:0007669"/>
    <property type="project" value="InterPro"/>
</dbReference>
<dbReference type="CDD" id="cd15831">
    <property type="entry name" value="BTAD"/>
    <property type="match status" value="1"/>
</dbReference>
<comment type="similarity">
    <text evidence="1">Belongs to the AfsR/DnrI/RedD regulatory family.</text>
</comment>
<dbReference type="InterPro" id="IPR058852">
    <property type="entry name" value="HTH_77"/>
</dbReference>
<dbReference type="Gene3D" id="3.40.50.300">
    <property type="entry name" value="P-loop containing nucleotide triphosphate hydrolases"/>
    <property type="match status" value="1"/>
</dbReference>
<dbReference type="GO" id="GO:0003677">
    <property type="term" value="F:DNA binding"/>
    <property type="evidence" value="ECO:0007669"/>
    <property type="project" value="UniProtKB-UniRule"/>
</dbReference>
<dbReference type="SMART" id="SM01043">
    <property type="entry name" value="BTAD"/>
    <property type="match status" value="1"/>
</dbReference>
<feature type="domain" description="OmpR/PhoB-type" evidence="4">
    <location>
        <begin position="7"/>
        <end position="110"/>
    </location>
</feature>
<dbReference type="InterPro" id="IPR016032">
    <property type="entry name" value="Sig_transdc_resp-reg_C-effctor"/>
</dbReference>
<evidence type="ECO:0000313" key="5">
    <source>
        <dbReference type="EMBL" id="PSL48635.1"/>
    </source>
</evidence>
<dbReference type="Pfam" id="PF03704">
    <property type="entry name" value="BTAD"/>
    <property type="match status" value="1"/>
</dbReference>
<dbReference type="Gene3D" id="1.25.40.10">
    <property type="entry name" value="Tetratricopeptide repeat domain"/>
    <property type="match status" value="3"/>
</dbReference>
<dbReference type="EMBL" id="PYAX01000024">
    <property type="protein sequence ID" value="PSL48635.1"/>
    <property type="molecule type" value="Genomic_DNA"/>
</dbReference>
<comment type="caution">
    <text evidence="5">The sequence shown here is derived from an EMBL/GenBank/DDBJ whole genome shotgun (WGS) entry which is preliminary data.</text>
</comment>
<dbReference type="PROSITE" id="PS51755">
    <property type="entry name" value="OMPR_PHOB"/>
    <property type="match status" value="1"/>
</dbReference>
<dbReference type="SMART" id="SM00028">
    <property type="entry name" value="TPR"/>
    <property type="match status" value="5"/>
</dbReference>
<dbReference type="SUPFAM" id="SSF52540">
    <property type="entry name" value="P-loop containing nucleoside triphosphate hydrolases"/>
    <property type="match status" value="1"/>
</dbReference>
<keyword evidence="2 3" id="KW-0238">DNA-binding</keyword>
<sequence length="1116" mass="120365">MTARHRLACDNVIGMRFGILGPLAVWDTGGREVAVPEVKVRKLLAVLLVNRGRPVSTDELVEALWDRRLPRDPAAALQNKVWRLRRTIEDAEPGSGDLVVSQPPGYMLRSDACDIDADQFTALATRAHEAAHPGKRVALAGDALALWRGQPLAEFADDEFAQPTLARLSEQHVVAIEDQVEARLELGEHDLLVSELSVLVDRYPTRERLRATQMRALYRAGRQHEALASYDDLRRLLADEFGLDPGADLTALHQAILEQAPALDAAQAVPPNNLPVPLTDLIGREQAMDEVCELVGQARLVTLTGTGGVGKTRLALATATQLNRQFPDGTWLVELAALDPPDDPDAAMAEVAGLIAATLDIRDHAVAGVPVTGRPVTPATRLAAALRGKRLLLVLDNCEHLVQAVAAVVGVLLQTAPHIRVLATSQEAIGLPGEVSRVVPPLDLPDTSAVPEPAELEQVGSVRLFMARARAALPGFTLDQDNAKAIAVLCNRLDGIPLALELAATRVRSIGVHDVVARLDDRFRLLNSGNRSPVPRQQTLRAMIDWSWDLLPGPERAVLRRIAVHADGCTLKAVESVCAGPDVPVEEVANHLGRLVDRSLVMMIEDAGGSRYRLLESVAAYCLERLHEAGERDDVRRRHNRYYADLVAPATALLRGHPQREWLRRLDAESSNLRTALDGAVQDGDAELALRLVNSAVWYWFLRGRLGEARRSLDLALGLEGGPEQARATATAWQVGVALLTGDYPAPLEHHCRALRAAETIADPAERARSLWFLGFALSGAGELAASEELIERVLTSFRDLGDDWGVAAALSTRAIQRLIRGDLAGLQRDGERSEALFRRLGDQWGRLQTLAPLGALAEIVGDYDKANRLYQDGLRMAEEMGLWLEAGEQLTGLGNIAMLSGDHAAARQYHEKALRLSVEHSNRTGEIHATIGLGLAARREGRLDAAEAYLRQVFDWHRQDESEPGASLILAELGFVAEQRGDVDSALDLHLRGFRAATSSGDPRAVALSLEGLAGAKTLTGQHELAAHLLGAAAEAREKAGAALPAGEAGDVERISARCRETLGEDGCSTALERGRRMTFAEVAALVAADHPAVALVAADHVADHPAADPAVTTG</sequence>
<dbReference type="Pfam" id="PF00486">
    <property type="entry name" value="Trans_reg_C"/>
    <property type="match status" value="1"/>
</dbReference>
<dbReference type="InterPro" id="IPR019734">
    <property type="entry name" value="TPR_rpt"/>
</dbReference>
<evidence type="ECO:0000256" key="2">
    <source>
        <dbReference type="ARBA" id="ARBA00023125"/>
    </source>
</evidence>
<dbReference type="Proteomes" id="UP000241118">
    <property type="component" value="Unassembled WGS sequence"/>
</dbReference>
<dbReference type="Gene3D" id="1.10.10.10">
    <property type="entry name" value="Winged helix-like DNA-binding domain superfamily/Winged helix DNA-binding domain"/>
    <property type="match status" value="1"/>
</dbReference>
<dbReference type="SMART" id="SM00862">
    <property type="entry name" value="Trans_reg_C"/>
    <property type="match status" value="1"/>
</dbReference>
<evidence type="ECO:0000256" key="1">
    <source>
        <dbReference type="ARBA" id="ARBA00005820"/>
    </source>
</evidence>
<keyword evidence="6" id="KW-1185">Reference proteome</keyword>
<dbReference type="SUPFAM" id="SSF48452">
    <property type="entry name" value="TPR-like"/>
    <property type="match status" value="3"/>
</dbReference>
<dbReference type="InterPro" id="IPR036388">
    <property type="entry name" value="WH-like_DNA-bd_sf"/>
</dbReference>
<dbReference type="PRINTS" id="PR00364">
    <property type="entry name" value="DISEASERSIST"/>
</dbReference>
<evidence type="ECO:0000259" key="4">
    <source>
        <dbReference type="PROSITE" id="PS51755"/>
    </source>
</evidence>
<proteinExistence type="inferred from homology"/>
<dbReference type="SUPFAM" id="SSF46894">
    <property type="entry name" value="C-terminal effector domain of the bipartite response regulators"/>
    <property type="match status" value="1"/>
</dbReference>
<dbReference type="GO" id="GO:0000160">
    <property type="term" value="P:phosphorelay signal transduction system"/>
    <property type="evidence" value="ECO:0007669"/>
    <property type="project" value="InterPro"/>
</dbReference>
<dbReference type="InterPro" id="IPR001867">
    <property type="entry name" value="OmpR/PhoB-type_DNA-bd"/>
</dbReference>
<dbReference type="InterPro" id="IPR011990">
    <property type="entry name" value="TPR-like_helical_dom_sf"/>
</dbReference>
<dbReference type="Pfam" id="PF25872">
    <property type="entry name" value="HTH_77"/>
    <property type="match status" value="1"/>
</dbReference>
<gene>
    <name evidence="5" type="ORF">B0I31_12422</name>
</gene>
<evidence type="ECO:0000313" key="6">
    <source>
        <dbReference type="Proteomes" id="UP000241118"/>
    </source>
</evidence>
<accession>A0A2P8HQZ2</accession>
<evidence type="ECO:0000256" key="3">
    <source>
        <dbReference type="PROSITE-ProRule" id="PRU01091"/>
    </source>
</evidence>
<protein>
    <submittedName>
        <fullName evidence="5">Putative ATPase</fullName>
    </submittedName>
</protein>
<organism evidence="5 6">
    <name type="scientific">Saccharothrix carnea</name>
    <dbReference type="NCBI Taxonomy" id="1280637"/>
    <lineage>
        <taxon>Bacteria</taxon>
        <taxon>Bacillati</taxon>
        <taxon>Actinomycetota</taxon>
        <taxon>Actinomycetes</taxon>
        <taxon>Pseudonocardiales</taxon>
        <taxon>Pseudonocardiaceae</taxon>
        <taxon>Saccharothrix</taxon>
    </lineage>
</organism>
<dbReference type="PANTHER" id="PTHR47691:SF3">
    <property type="entry name" value="HTH-TYPE TRANSCRIPTIONAL REGULATOR RV0890C-RELATED"/>
    <property type="match status" value="1"/>
</dbReference>